<organism evidence="1 2">
    <name type="scientific">Spirosoma linguale (strain ATCC 33905 / DSM 74 / LMG 10896 / Claus 1)</name>
    <dbReference type="NCBI Taxonomy" id="504472"/>
    <lineage>
        <taxon>Bacteria</taxon>
        <taxon>Pseudomonadati</taxon>
        <taxon>Bacteroidota</taxon>
        <taxon>Cytophagia</taxon>
        <taxon>Cytophagales</taxon>
        <taxon>Cytophagaceae</taxon>
        <taxon>Spirosoma</taxon>
    </lineage>
</organism>
<accession>D2QL04</accession>
<reference evidence="1 2" key="1">
    <citation type="journal article" date="2010" name="Stand. Genomic Sci.">
        <title>Complete genome sequence of Spirosoma linguale type strain (1).</title>
        <authorList>
            <person name="Lail K."/>
            <person name="Sikorski J."/>
            <person name="Saunders E."/>
            <person name="Lapidus A."/>
            <person name="Glavina Del Rio T."/>
            <person name="Copeland A."/>
            <person name="Tice H."/>
            <person name="Cheng J.-F."/>
            <person name="Lucas S."/>
            <person name="Nolan M."/>
            <person name="Bruce D."/>
            <person name="Goodwin L."/>
            <person name="Pitluck S."/>
            <person name="Ivanova N."/>
            <person name="Mavromatis K."/>
            <person name="Ovchinnikova G."/>
            <person name="Pati A."/>
            <person name="Chen A."/>
            <person name="Palaniappan K."/>
            <person name="Land M."/>
            <person name="Hauser L."/>
            <person name="Chang Y.-J."/>
            <person name="Jeffries C.D."/>
            <person name="Chain P."/>
            <person name="Brettin T."/>
            <person name="Detter J.C."/>
            <person name="Schuetze A."/>
            <person name="Rohde M."/>
            <person name="Tindall B.J."/>
            <person name="Goeker M."/>
            <person name="Bristow J."/>
            <person name="Eisen J.A."/>
            <person name="Markowitz V."/>
            <person name="Hugenholtz P."/>
            <person name="Kyrpides N.C."/>
            <person name="Klenk H.-P."/>
            <person name="Chen F."/>
        </authorList>
    </citation>
    <scope>NUCLEOTIDE SEQUENCE [LARGE SCALE GENOMIC DNA]</scope>
    <source>
        <strain evidence="2">ATCC 33905 / DSM 74 / LMG 10896 / Claus 1</strain>
    </source>
</reference>
<dbReference type="Proteomes" id="UP000002028">
    <property type="component" value="Chromosome"/>
</dbReference>
<dbReference type="HOGENOM" id="CLU_166189_0_0_10"/>
<dbReference type="AlphaFoldDB" id="D2QL04"/>
<proteinExistence type="predicted"/>
<dbReference type="RefSeq" id="WP_012925794.1">
    <property type="nucleotide sequence ID" value="NC_013730.1"/>
</dbReference>
<sequence length="93" mass="10587">MVLRFTTVDILGNDREYAWWFSTMEYALDVLSSLCASGKYISKAELIDQGHHTTLPVEAFDGSSLSMPIQELENQWLELLYVPGDSTWPLASW</sequence>
<evidence type="ECO:0000313" key="1">
    <source>
        <dbReference type="EMBL" id="ADB37243.1"/>
    </source>
</evidence>
<dbReference type="EMBL" id="CP001769">
    <property type="protein sequence ID" value="ADB37243.1"/>
    <property type="molecule type" value="Genomic_DNA"/>
</dbReference>
<gene>
    <name evidence="1" type="ordered locus">Slin_1192</name>
</gene>
<protein>
    <submittedName>
        <fullName evidence="1">Uncharacterized protein</fullName>
    </submittedName>
</protein>
<keyword evidence="2" id="KW-1185">Reference proteome</keyword>
<evidence type="ECO:0000313" key="2">
    <source>
        <dbReference type="Proteomes" id="UP000002028"/>
    </source>
</evidence>
<dbReference type="eggNOG" id="ENOG502ZSRW">
    <property type="taxonomic scope" value="Bacteria"/>
</dbReference>
<name>D2QL04_SPILD</name>
<dbReference type="KEGG" id="sli:Slin_1192"/>